<proteinExistence type="predicted"/>
<evidence type="ECO:0000313" key="3">
    <source>
        <dbReference type="Proteomes" id="UP000187203"/>
    </source>
</evidence>
<gene>
    <name evidence="2" type="ORF">COLO4_05817</name>
</gene>
<feature type="region of interest" description="Disordered" evidence="1">
    <location>
        <begin position="40"/>
        <end position="59"/>
    </location>
</feature>
<accession>A0A1R3KPU3</accession>
<feature type="region of interest" description="Disordered" evidence="1">
    <location>
        <begin position="1"/>
        <end position="32"/>
    </location>
</feature>
<dbReference type="AlphaFoldDB" id="A0A1R3KPU3"/>
<keyword evidence="3" id="KW-1185">Reference proteome</keyword>
<evidence type="ECO:0000313" key="2">
    <source>
        <dbReference type="EMBL" id="OMP09100.1"/>
    </source>
</evidence>
<feature type="compositionally biased region" description="Polar residues" evidence="1">
    <location>
        <begin position="8"/>
        <end position="19"/>
    </location>
</feature>
<dbReference type="EMBL" id="AWUE01012464">
    <property type="protein sequence ID" value="OMP09100.1"/>
    <property type="molecule type" value="Genomic_DNA"/>
</dbReference>
<comment type="caution">
    <text evidence="2">The sequence shown here is derived from an EMBL/GenBank/DDBJ whole genome shotgun (WGS) entry which is preliminary data.</text>
</comment>
<dbReference type="Proteomes" id="UP000187203">
    <property type="component" value="Unassembled WGS sequence"/>
</dbReference>
<name>A0A1R3KPU3_9ROSI</name>
<organism evidence="2 3">
    <name type="scientific">Corchorus olitorius</name>
    <dbReference type="NCBI Taxonomy" id="93759"/>
    <lineage>
        <taxon>Eukaryota</taxon>
        <taxon>Viridiplantae</taxon>
        <taxon>Streptophyta</taxon>
        <taxon>Embryophyta</taxon>
        <taxon>Tracheophyta</taxon>
        <taxon>Spermatophyta</taxon>
        <taxon>Magnoliopsida</taxon>
        <taxon>eudicotyledons</taxon>
        <taxon>Gunneridae</taxon>
        <taxon>Pentapetalae</taxon>
        <taxon>rosids</taxon>
        <taxon>malvids</taxon>
        <taxon>Malvales</taxon>
        <taxon>Malvaceae</taxon>
        <taxon>Grewioideae</taxon>
        <taxon>Apeibeae</taxon>
        <taxon>Corchorus</taxon>
    </lineage>
</organism>
<protein>
    <submittedName>
        <fullName evidence="2">Uncharacterized protein</fullName>
    </submittedName>
</protein>
<sequence length="59" mass="6144">MQWAWAGQTGSVLNRSNGLSLPGPPCPTVSELPLLSDEAGTFSNCSHRRPDSSSGLDSA</sequence>
<evidence type="ECO:0000256" key="1">
    <source>
        <dbReference type="SAM" id="MobiDB-lite"/>
    </source>
</evidence>
<reference evidence="3" key="1">
    <citation type="submission" date="2013-09" db="EMBL/GenBank/DDBJ databases">
        <title>Corchorus olitorius genome sequencing.</title>
        <authorList>
            <person name="Alam M."/>
            <person name="Haque M.S."/>
            <person name="Islam M.S."/>
            <person name="Emdad E.M."/>
            <person name="Islam M.M."/>
            <person name="Ahmed B."/>
            <person name="Halim A."/>
            <person name="Hossen Q.M.M."/>
            <person name="Hossain M.Z."/>
            <person name="Ahmed R."/>
            <person name="Khan M.M."/>
            <person name="Islam R."/>
            <person name="Rashid M.M."/>
            <person name="Khan S.A."/>
            <person name="Rahman M.S."/>
            <person name="Alam M."/>
            <person name="Yahiya A.S."/>
            <person name="Khan M.S."/>
            <person name="Azam M.S."/>
            <person name="Haque T."/>
            <person name="Lashkar M.Z.H."/>
            <person name="Akhand A.I."/>
            <person name="Morshed G."/>
            <person name="Roy S."/>
            <person name="Uddin K.S."/>
            <person name="Rabeya T."/>
            <person name="Hossain A.S."/>
            <person name="Chowdhury A."/>
            <person name="Snigdha A.R."/>
            <person name="Mortoza M.S."/>
            <person name="Matin S.A."/>
            <person name="Hoque S.M.E."/>
            <person name="Islam M.K."/>
            <person name="Roy D.K."/>
            <person name="Haider R."/>
            <person name="Moosa M.M."/>
            <person name="Elias S.M."/>
            <person name="Hasan A.M."/>
            <person name="Jahan S."/>
            <person name="Shafiuddin M."/>
            <person name="Mahmood N."/>
            <person name="Shommy N.S."/>
        </authorList>
    </citation>
    <scope>NUCLEOTIDE SEQUENCE [LARGE SCALE GENOMIC DNA]</scope>
    <source>
        <strain evidence="3">cv. O-4</strain>
    </source>
</reference>